<reference evidence="2" key="2">
    <citation type="journal article" date="2022" name="Elife">
        <title>Obligate sexual reproduction of a homothallic fungus closely related to the Cryptococcus pathogenic species complex.</title>
        <authorList>
            <person name="Passer A.R."/>
            <person name="Clancey S.A."/>
            <person name="Shea T."/>
            <person name="David-Palma M."/>
            <person name="Averette A.F."/>
            <person name="Boekhout T."/>
            <person name="Porcel B.M."/>
            <person name="Nowrousian M."/>
            <person name="Cuomo C.A."/>
            <person name="Sun S."/>
            <person name="Heitman J."/>
            <person name="Coelho M.A."/>
        </authorList>
    </citation>
    <scope>NUCLEOTIDE SEQUENCE</scope>
    <source>
        <strain evidence="2">CBS 7841</strain>
    </source>
</reference>
<evidence type="ECO:0000256" key="1">
    <source>
        <dbReference type="SAM" id="MobiDB-lite"/>
    </source>
</evidence>
<dbReference type="EMBL" id="CP143790">
    <property type="protein sequence ID" value="WVN90081.1"/>
    <property type="molecule type" value="Genomic_DNA"/>
</dbReference>
<name>A0A1E3HLJ6_9TREE</name>
<feature type="region of interest" description="Disordered" evidence="1">
    <location>
        <begin position="126"/>
        <end position="156"/>
    </location>
</feature>
<reference evidence="2" key="3">
    <citation type="submission" date="2024-01" db="EMBL/GenBank/DDBJ databases">
        <authorList>
            <person name="Coelho M.A."/>
            <person name="David-Palma M."/>
            <person name="Shea T."/>
            <person name="Sun S."/>
            <person name="Cuomo C.A."/>
            <person name="Heitman J."/>
        </authorList>
    </citation>
    <scope>NUCLEOTIDE SEQUENCE</scope>
    <source>
        <strain evidence="2">CBS 7841</strain>
    </source>
</reference>
<organism evidence="2 3">
    <name type="scientific">Cryptococcus depauperatus CBS 7841</name>
    <dbReference type="NCBI Taxonomy" id="1295531"/>
    <lineage>
        <taxon>Eukaryota</taxon>
        <taxon>Fungi</taxon>
        <taxon>Dikarya</taxon>
        <taxon>Basidiomycota</taxon>
        <taxon>Agaricomycotina</taxon>
        <taxon>Tremellomycetes</taxon>
        <taxon>Tremellales</taxon>
        <taxon>Cryptococcaceae</taxon>
        <taxon>Cryptococcus</taxon>
    </lineage>
</organism>
<dbReference type="AlphaFoldDB" id="A0A1E3HLJ6"/>
<feature type="compositionally biased region" description="Basic and acidic residues" evidence="1">
    <location>
        <begin position="131"/>
        <end position="148"/>
    </location>
</feature>
<keyword evidence="3" id="KW-1185">Reference proteome</keyword>
<dbReference type="RefSeq" id="XP_066070781.1">
    <property type="nucleotide sequence ID" value="XM_066214684.1"/>
</dbReference>
<protein>
    <submittedName>
        <fullName evidence="2">Uncharacterized protein</fullName>
    </submittedName>
</protein>
<dbReference type="Proteomes" id="UP000094043">
    <property type="component" value="Chromosome 7"/>
</dbReference>
<proteinExistence type="predicted"/>
<gene>
    <name evidence="2" type="ORF">L203_105316</name>
</gene>
<evidence type="ECO:0000313" key="2">
    <source>
        <dbReference type="EMBL" id="WVN90081.1"/>
    </source>
</evidence>
<reference evidence="2" key="1">
    <citation type="submission" date="2016-06" db="EMBL/GenBank/DDBJ databases">
        <authorList>
            <person name="Cuomo C."/>
            <person name="Litvintseva A."/>
            <person name="Heitman J."/>
            <person name="Chen Y."/>
            <person name="Sun S."/>
            <person name="Springer D."/>
            <person name="Dromer F."/>
            <person name="Young S."/>
            <person name="Zeng Q."/>
            <person name="Chapman S."/>
            <person name="Gujja S."/>
            <person name="Saif S."/>
            <person name="Birren B."/>
        </authorList>
    </citation>
    <scope>NUCLEOTIDE SEQUENCE</scope>
    <source>
        <strain evidence="2">CBS 7841</strain>
    </source>
</reference>
<dbReference type="KEGG" id="cdep:91089525"/>
<sequence length="156" mass="17216">MSDFGGDTSSNIARLQLLDDDLSITSPDYTGPERSSKSFKFASDLYKTFRSTLGDGEHLFNKEPIVGSLNAILETENPPQDIIYTARQQTDQLRTKLHYTAEHDDSWAKSDEILSVMASTLEVAESALTDEPAKPLPEDRVETSKKGGNELSGCQE</sequence>
<dbReference type="VEuPathDB" id="FungiDB:L203_06312"/>
<accession>A0A1E3HLJ6</accession>
<evidence type="ECO:0000313" key="3">
    <source>
        <dbReference type="Proteomes" id="UP000094043"/>
    </source>
</evidence>
<dbReference type="GeneID" id="91089525"/>